<feature type="domain" description="Peptidase M13 N-terminal" evidence="9">
    <location>
        <begin position="36"/>
        <end position="452"/>
    </location>
</feature>
<dbReference type="PANTHER" id="PTHR11733">
    <property type="entry name" value="ZINC METALLOPROTEASE FAMILY M13 NEPRILYSIN-RELATED"/>
    <property type="match status" value="1"/>
</dbReference>
<dbReference type="PROSITE" id="PS51885">
    <property type="entry name" value="NEPRILYSIN"/>
    <property type="match status" value="1"/>
</dbReference>
<dbReference type="PRINTS" id="PR00786">
    <property type="entry name" value="NEPRILYSIN"/>
</dbReference>
<dbReference type="CDD" id="cd08662">
    <property type="entry name" value="M13"/>
    <property type="match status" value="1"/>
</dbReference>
<keyword evidence="4" id="KW-0479">Metal-binding</keyword>
<dbReference type="Pfam" id="PF01431">
    <property type="entry name" value="Peptidase_M13"/>
    <property type="match status" value="1"/>
</dbReference>
<keyword evidence="7" id="KW-0482">Metalloprotease</keyword>
<dbReference type="SUPFAM" id="SSF55486">
    <property type="entry name" value="Metalloproteases ('zincins'), catalytic domain"/>
    <property type="match status" value="1"/>
</dbReference>
<dbReference type="InterPro" id="IPR018497">
    <property type="entry name" value="Peptidase_M13_C"/>
</dbReference>
<evidence type="ECO:0000259" key="9">
    <source>
        <dbReference type="Pfam" id="PF05649"/>
    </source>
</evidence>
<name>A0A8H5WFW4_FUSHE</name>
<gene>
    <name evidence="10" type="ORF">FHETE_10697</name>
</gene>
<keyword evidence="5" id="KW-0378">Hydrolase</keyword>
<dbReference type="AlphaFoldDB" id="A0A8H5WFW4"/>
<dbReference type="Pfam" id="PF05649">
    <property type="entry name" value="Peptidase_M13_N"/>
    <property type="match status" value="1"/>
</dbReference>
<evidence type="ECO:0000256" key="7">
    <source>
        <dbReference type="ARBA" id="ARBA00023049"/>
    </source>
</evidence>
<dbReference type="InterPro" id="IPR000718">
    <property type="entry name" value="Peptidase_M13"/>
</dbReference>
<keyword evidence="3" id="KW-0645">Protease</keyword>
<dbReference type="GO" id="GO:0005886">
    <property type="term" value="C:plasma membrane"/>
    <property type="evidence" value="ECO:0007669"/>
    <property type="project" value="TreeGrafter"/>
</dbReference>
<proteinExistence type="inferred from homology"/>
<dbReference type="Gene3D" id="1.10.1380.10">
    <property type="entry name" value="Neutral endopeptidase , domain2"/>
    <property type="match status" value="1"/>
</dbReference>
<dbReference type="Proteomes" id="UP000567885">
    <property type="component" value="Unassembled WGS sequence"/>
</dbReference>
<evidence type="ECO:0000256" key="6">
    <source>
        <dbReference type="ARBA" id="ARBA00022833"/>
    </source>
</evidence>
<dbReference type="PANTHER" id="PTHR11733:SF167">
    <property type="entry name" value="FI17812P1-RELATED"/>
    <property type="match status" value="1"/>
</dbReference>
<evidence type="ECO:0000256" key="2">
    <source>
        <dbReference type="ARBA" id="ARBA00007357"/>
    </source>
</evidence>
<dbReference type="GO" id="GO:0004222">
    <property type="term" value="F:metalloendopeptidase activity"/>
    <property type="evidence" value="ECO:0007669"/>
    <property type="project" value="InterPro"/>
</dbReference>
<dbReference type="GO" id="GO:0016485">
    <property type="term" value="P:protein processing"/>
    <property type="evidence" value="ECO:0007669"/>
    <property type="project" value="TreeGrafter"/>
</dbReference>
<comment type="similarity">
    <text evidence="2">Belongs to the peptidase M13 family.</text>
</comment>
<comment type="cofactor">
    <cofactor evidence="1">
        <name>Zn(2+)</name>
        <dbReference type="ChEBI" id="CHEBI:29105"/>
    </cofactor>
</comment>
<evidence type="ECO:0000259" key="8">
    <source>
        <dbReference type="Pfam" id="PF01431"/>
    </source>
</evidence>
<comment type="caution">
    <text evidence="10">The sequence shown here is derived from an EMBL/GenBank/DDBJ whole genome shotgun (WGS) entry which is preliminary data.</text>
</comment>
<dbReference type="OrthoDB" id="6475849at2759"/>
<evidence type="ECO:0000313" key="11">
    <source>
        <dbReference type="Proteomes" id="UP000567885"/>
    </source>
</evidence>
<keyword evidence="11" id="KW-1185">Reference proteome</keyword>
<organism evidence="10 11">
    <name type="scientific">Fusarium heterosporum</name>
    <dbReference type="NCBI Taxonomy" id="42747"/>
    <lineage>
        <taxon>Eukaryota</taxon>
        <taxon>Fungi</taxon>
        <taxon>Dikarya</taxon>
        <taxon>Ascomycota</taxon>
        <taxon>Pezizomycotina</taxon>
        <taxon>Sordariomycetes</taxon>
        <taxon>Hypocreomycetidae</taxon>
        <taxon>Hypocreales</taxon>
        <taxon>Nectriaceae</taxon>
        <taxon>Fusarium</taxon>
        <taxon>Fusarium heterosporum species complex</taxon>
    </lineage>
</organism>
<dbReference type="InterPro" id="IPR024079">
    <property type="entry name" value="MetalloPept_cat_dom_sf"/>
</dbReference>
<keyword evidence="6" id="KW-0862">Zinc</keyword>
<evidence type="ECO:0000256" key="4">
    <source>
        <dbReference type="ARBA" id="ARBA00022723"/>
    </source>
</evidence>
<dbReference type="InterPro" id="IPR042089">
    <property type="entry name" value="Peptidase_M13_dom_2"/>
</dbReference>
<evidence type="ECO:0000256" key="5">
    <source>
        <dbReference type="ARBA" id="ARBA00022801"/>
    </source>
</evidence>
<evidence type="ECO:0000256" key="1">
    <source>
        <dbReference type="ARBA" id="ARBA00001947"/>
    </source>
</evidence>
<evidence type="ECO:0000313" key="10">
    <source>
        <dbReference type="EMBL" id="KAF5656945.1"/>
    </source>
</evidence>
<sequence>MAPTLSTTGFCTSTACLQLAAEMKQSMALNYTEIDPCQDFEQYACGNWDSYHDIPEGAESIYGLTLAEQFTNSAVRKILENPYPVGEDAGYISVNLTKEQIKADKRNHAKMQDAYQVCMNYTALEEEGLQGLSEVVNDIVDMFPVAKPNTTLGTSSSSLTDTLAYFENFGIGTFQSFVIDQNEYDPEEVIAVLYPPVVQELALPETDQDTAELVQLSARLLKAVYPSKIDTATAAGLAKSIYTFQSQLIDAWVWSQLNEPADIAPAGDLKKQAPRIDYDGVVKQLAPKSWKGRINTMQPLYFKNVSDIVAETTTETLQAYFVWRMVSSVSPYVEHSLTNTYNDMLSKLKDKDPEDVRPRWRNCAILIDQGVDWIVDKKIGSAIGPHGLTWILSRFFVDKNFGPEKVKLASQLVDYIKESFSERIKTRDWATSKVKKAALEKLNAIQKTIGLPTDPNPMDPIEIEEYYSDIEIKPSLVMNALAFAKSGVSKRWDTLAKPYSRGQLIKSTLEANAYYSPTRNEIGLLAGYLQAPLFDVEYPDYINYGGAGVVVGHEITHGFDTQGYQYDKSGNKTSWWDKESEEAFINKTKCFIDQYSNFTIKAANGTDLHVNGTLTVSENIADAGGVVSGFAAWKKREYRKGKAKNLPGMEKFTHEQLFFLKWGQTWCSSIKPARSLRLLSSDVHAPSSARALLPLRNSAGFNKAFNCPKREPACELW</sequence>
<protein>
    <submittedName>
        <fullName evidence="10">Endothelin-converting enzyme 2</fullName>
    </submittedName>
</protein>
<feature type="domain" description="Peptidase M13 C-terminal" evidence="8">
    <location>
        <begin position="512"/>
        <end position="712"/>
    </location>
</feature>
<accession>A0A8H5WFW4</accession>
<dbReference type="InterPro" id="IPR008753">
    <property type="entry name" value="Peptidase_M13_N"/>
</dbReference>
<dbReference type="Gene3D" id="3.40.390.10">
    <property type="entry name" value="Collagenase (Catalytic Domain)"/>
    <property type="match status" value="1"/>
</dbReference>
<evidence type="ECO:0000256" key="3">
    <source>
        <dbReference type="ARBA" id="ARBA00022670"/>
    </source>
</evidence>
<reference evidence="10 11" key="1">
    <citation type="submission" date="2020-05" db="EMBL/GenBank/DDBJ databases">
        <title>Identification and distribution of gene clusters putatively required for synthesis of sphingolipid metabolism inhibitors in phylogenetically diverse species of the filamentous fungus Fusarium.</title>
        <authorList>
            <person name="Kim H.-S."/>
            <person name="Busman M."/>
            <person name="Brown D.W."/>
            <person name="Divon H."/>
            <person name="Uhlig S."/>
            <person name="Proctor R.H."/>
        </authorList>
    </citation>
    <scope>NUCLEOTIDE SEQUENCE [LARGE SCALE GENOMIC DNA]</scope>
    <source>
        <strain evidence="10 11">NRRL 20693</strain>
    </source>
</reference>
<dbReference type="GO" id="GO:0046872">
    <property type="term" value="F:metal ion binding"/>
    <property type="evidence" value="ECO:0007669"/>
    <property type="project" value="UniProtKB-KW"/>
</dbReference>
<dbReference type="EMBL" id="JAAGWQ010000306">
    <property type="protein sequence ID" value="KAF5656945.1"/>
    <property type="molecule type" value="Genomic_DNA"/>
</dbReference>